<organism evidence="13 14">
    <name type="scientific">Bosea massiliensis</name>
    <dbReference type="NCBI Taxonomy" id="151419"/>
    <lineage>
        <taxon>Bacteria</taxon>
        <taxon>Pseudomonadati</taxon>
        <taxon>Pseudomonadota</taxon>
        <taxon>Alphaproteobacteria</taxon>
        <taxon>Hyphomicrobiales</taxon>
        <taxon>Boseaceae</taxon>
        <taxon>Bosea</taxon>
    </lineage>
</organism>
<evidence type="ECO:0000256" key="5">
    <source>
        <dbReference type="ARBA" id="ARBA00022598"/>
    </source>
</evidence>
<dbReference type="EC" id="6.1.1.14" evidence="11"/>
<evidence type="ECO:0000256" key="7">
    <source>
        <dbReference type="ARBA" id="ARBA00022840"/>
    </source>
</evidence>
<keyword evidence="8 11" id="KW-0648">Protein biosynthesis</keyword>
<evidence type="ECO:0000256" key="1">
    <source>
        <dbReference type="ARBA" id="ARBA00004496"/>
    </source>
</evidence>
<keyword evidence="9 11" id="KW-0030">Aminoacyl-tRNA synthetase</keyword>
<dbReference type="PROSITE" id="PS50861">
    <property type="entry name" value="AA_TRNA_LIGASE_II_GLYAB"/>
    <property type="match status" value="1"/>
</dbReference>
<comment type="catalytic activity">
    <reaction evidence="10 11">
        <text>tRNA(Gly) + glycine + ATP = glycyl-tRNA(Gly) + AMP + diphosphate</text>
        <dbReference type="Rhea" id="RHEA:16013"/>
        <dbReference type="Rhea" id="RHEA-COMP:9664"/>
        <dbReference type="Rhea" id="RHEA-COMP:9683"/>
        <dbReference type="ChEBI" id="CHEBI:30616"/>
        <dbReference type="ChEBI" id="CHEBI:33019"/>
        <dbReference type="ChEBI" id="CHEBI:57305"/>
        <dbReference type="ChEBI" id="CHEBI:78442"/>
        <dbReference type="ChEBI" id="CHEBI:78522"/>
        <dbReference type="ChEBI" id="CHEBI:456215"/>
        <dbReference type="EC" id="6.1.1.14"/>
    </reaction>
</comment>
<evidence type="ECO:0000256" key="6">
    <source>
        <dbReference type="ARBA" id="ARBA00022741"/>
    </source>
</evidence>
<dbReference type="Proteomes" id="UP001596060">
    <property type="component" value="Unassembled WGS sequence"/>
</dbReference>
<keyword evidence="4 11" id="KW-0963">Cytoplasm</keyword>
<evidence type="ECO:0000256" key="3">
    <source>
        <dbReference type="ARBA" id="ARBA00011209"/>
    </source>
</evidence>
<comment type="caution">
    <text evidence="13">The sequence shown here is derived from an EMBL/GenBank/DDBJ whole genome shotgun (WGS) entry which is preliminary data.</text>
</comment>
<reference evidence="14" key="1">
    <citation type="journal article" date="2019" name="Int. J. Syst. Evol. Microbiol.">
        <title>The Global Catalogue of Microorganisms (GCM) 10K type strain sequencing project: providing services to taxonomists for standard genome sequencing and annotation.</title>
        <authorList>
            <consortium name="The Broad Institute Genomics Platform"/>
            <consortium name="The Broad Institute Genome Sequencing Center for Infectious Disease"/>
            <person name="Wu L."/>
            <person name="Ma J."/>
        </authorList>
    </citation>
    <scope>NUCLEOTIDE SEQUENCE [LARGE SCALE GENOMIC DNA]</scope>
    <source>
        <strain evidence="14">CCUG 43117</strain>
    </source>
</reference>
<dbReference type="InterPro" id="IPR015944">
    <property type="entry name" value="Gly-tRNA-synth_bsu"/>
</dbReference>
<keyword evidence="7 11" id="KW-0067">ATP-binding</keyword>
<accession>A0ABW0NVY0</accession>
<dbReference type="PANTHER" id="PTHR30075">
    <property type="entry name" value="GLYCYL-TRNA SYNTHETASE"/>
    <property type="match status" value="1"/>
</dbReference>
<comment type="subunit">
    <text evidence="3 11">Tetramer of two alpha and two beta subunits.</text>
</comment>
<sequence length="738" mass="79841">MPDLLLELFSEEIPARMQRKAAEDLKKLVTDALVERGLVYEGAKAFATPRRLALHVAGLPVRGRDIREERKGPRVGAPDAAIQGFLKAAGLSSLDQATIVSDPKKGDSYIAVIERPGQETVAAIAEIVPAVIRSFPWPKSMRWGKASAAGASLRWVRPLHAILCTFGAETEEPEVVPFEVDGIHSGNTTYGHRFHAPGAITVRRFDDYVASLEQAKVVLDADRRKEIILADAKTLAFAQGLELVEDEGLLEEVAGLVEWPVVLLGSFEERFLEIPGEAIRATIRANQKCFVLRDPATGNLANRFLLTSNLMASDGGKAIVAGNERVVRARLSDAAYFFATDKGNLPDLETFAESADKLGLKDFRTKPLDQRMAKLDKLGVVFHAKLGTQGERVQRIAALARELAPIVGADPVLAERAAKLAKADLPTEMVGEFPELQGLMGRKYAELQGEHPSVCAAIEEHYKPLGPSDRVPTDPVSVAVALADKLDTLVGFWAIDEKPTGSKDPYALRRAALGVCRICDDNNLGQVQLELILMRLFDRSPGVDAPVAAFDLIEFIIDRLKVMLRDRGIPHDVVDAVARQGVRREAMMPGMANVRVVSVIVRTAAALGRFLETEDGKSLLAGYKRAANILKAEEKKDGEGAFAAAADLQLIAEAGLIEEKGLAVALAQATPKAEAAVAAEDYEGAMAALADLRPAVDAFFDKVTVNDPDPALRANRLRLLNQLREATRAVADFGRIAG</sequence>
<keyword evidence="14" id="KW-1185">Reference proteome</keyword>
<dbReference type="Pfam" id="PF05746">
    <property type="entry name" value="DALR_1"/>
    <property type="match status" value="1"/>
</dbReference>
<dbReference type="HAMAP" id="MF_00255">
    <property type="entry name" value="Gly_tRNA_synth_beta"/>
    <property type="match status" value="1"/>
</dbReference>
<dbReference type="GO" id="GO:0004820">
    <property type="term" value="F:glycine-tRNA ligase activity"/>
    <property type="evidence" value="ECO:0007669"/>
    <property type="project" value="UniProtKB-EC"/>
</dbReference>
<protein>
    <recommendedName>
        <fullName evidence="11">Glycine--tRNA ligase beta subunit</fullName>
        <ecNumber evidence="11">6.1.1.14</ecNumber>
    </recommendedName>
    <alternativeName>
        <fullName evidence="11">Glycyl-tRNA synthetase beta subunit</fullName>
        <shortName evidence="11">GlyRS</shortName>
    </alternativeName>
</protein>
<feature type="domain" description="DALR anticodon binding" evidence="12">
    <location>
        <begin position="621"/>
        <end position="725"/>
    </location>
</feature>
<gene>
    <name evidence="11 13" type="primary">glyS</name>
    <name evidence="13" type="ORF">ACFPN9_04550</name>
</gene>
<evidence type="ECO:0000313" key="14">
    <source>
        <dbReference type="Proteomes" id="UP001596060"/>
    </source>
</evidence>
<dbReference type="NCBIfam" id="TIGR00211">
    <property type="entry name" value="glyS"/>
    <property type="match status" value="1"/>
</dbReference>
<dbReference type="PANTHER" id="PTHR30075:SF2">
    <property type="entry name" value="GLYCINE--TRNA LIGASE, CHLOROPLASTIC_MITOCHONDRIAL 2"/>
    <property type="match status" value="1"/>
</dbReference>
<dbReference type="Pfam" id="PF02092">
    <property type="entry name" value="tRNA_synt_2f"/>
    <property type="match status" value="1"/>
</dbReference>
<comment type="similarity">
    <text evidence="2 11">Belongs to the class-II aminoacyl-tRNA synthetase family.</text>
</comment>
<evidence type="ECO:0000256" key="9">
    <source>
        <dbReference type="ARBA" id="ARBA00023146"/>
    </source>
</evidence>
<keyword evidence="5 11" id="KW-0436">Ligase</keyword>
<evidence type="ECO:0000256" key="2">
    <source>
        <dbReference type="ARBA" id="ARBA00008226"/>
    </source>
</evidence>
<evidence type="ECO:0000313" key="13">
    <source>
        <dbReference type="EMBL" id="MFC5504524.1"/>
    </source>
</evidence>
<dbReference type="SUPFAM" id="SSF109604">
    <property type="entry name" value="HD-domain/PDEase-like"/>
    <property type="match status" value="1"/>
</dbReference>
<dbReference type="RefSeq" id="WP_377815533.1">
    <property type="nucleotide sequence ID" value="NZ_JBHSLU010000007.1"/>
</dbReference>
<name>A0ABW0NVY0_9HYPH</name>
<evidence type="ECO:0000256" key="8">
    <source>
        <dbReference type="ARBA" id="ARBA00022917"/>
    </source>
</evidence>
<dbReference type="InterPro" id="IPR008909">
    <property type="entry name" value="DALR_anticod-bd"/>
</dbReference>
<dbReference type="EMBL" id="JBHSLU010000007">
    <property type="protein sequence ID" value="MFC5504524.1"/>
    <property type="molecule type" value="Genomic_DNA"/>
</dbReference>
<comment type="subcellular location">
    <subcellularLocation>
        <location evidence="1 11">Cytoplasm</location>
    </subcellularLocation>
</comment>
<evidence type="ECO:0000256" key="4">
    <source>
        <dbReference type="ARBA" id="ARBA00022490"/>
    </source>
</evidence>
<dbReference type="InterPro" id="IPR006194">
    <property type="entry name" value="Gly-tRNA-synth_heterodimer"/>
</dbReference>
<keyword evidence="6 11" id="KW-0547">Nucleotide-binding</keyword>
<dbReference type="PRINTS" id="PR01045">
    <property type="entry name" value="TRNASYNTHGB"/>
</dbReference>
<evidence type="ECO:0000256" key="11">
    <source>
        <dbReference type="HAMAP-Rule" id="MF_00255"/>
    </source>
</evidence>
<evidence type="ECO:0000259" key="12">
    <source>
        <dbReference type="Pfam" id="PF05746"/>
    </source>
</evidence>
<evidence type="ECO:0000256" key="10">
    <source>
        <dbReference type="ARBA" id="ARBA00047937"/>
    </source>
</evidence>
<proteinExistence type="inferred from homology"/>